<organism evidence="2 3">
    <name type="scientific">Thermomonas beijingensis</name>
    <dbReference type="NCBI Taxonomy" id="2872701"/>
    <lineage>
        <taxon>Bacteria</taxon>
        <taxon>Pseudomonadati</taxon>
        <taxon>Pseudomonadota</taxon>
        <taxon>Gammaproteobacteria</taxon>
        <taxon>Lysobacterales</taxon>
        <taxon>Lysobacteraceae</taxon>
        <taxon>Thermomonas</taxon>
    </lineage>
</organism>
<gene>
    <name evidence="2" type="ORF">K7B09_12050</name>
</gene>
<proteinExistence type="predicted"/>
<name>A0ABS7TGR0_9GAMM</name>
<dbReference type="EMBL" id="JAIQDJ010000010">
    <property type="protein sequence ID" value="MBZ4187053.1"/>
    <property type="molecule type" value="Genomic_DNA"/>
</dbReference>
<evidence type="ECO:0000313" key="2">
    <source>
        <dbReference type="EMBL" id="MBZ4187053.1"/>
    </source>
</evidence>
<dbReference type="Gene3D" id="3.30.70.1290">
    <property type="entry name" value="Transposase IS200-like"/>
    <property type="match status" value="1"/>
</dbReference>
<dbReference type="SMART" id="SM01321">
    <property type="entry name" value="Y1_Tnp"/>
    <property type="match status" value="1"/>
</dbReference>
<dbReference type="SUPFAM" id="SSF143422">
    <property type="entry name" value="Transposase IS200-like"/>
    <property type="match status" value="1"/>
</dbReference>
<dbReference type="InterPro" id="IPR036515">
    <property type="entry name" value="Transposase_17_sf"/>
</dbReference>
<evidence type="ECO:0000259" key="1">
    <source>
        <dbReference type="SMART" id="SM01321"/>
    </source>
</evidence>
<dbReference type="PANTHER" id="PTHR34322:SF2">
    <property type="entry name" value="TRANSPOSASE IS200-LIKE DOMAIN-CONTAINING PROTEIN"/>
    <property type="match status" value="1"/>
</dbReference>
<evidence type="ECO:0000313" key="3">
    <source>
        <dbReference type="Proteomes" id="UP001430290"/>
    </source>
</evidence>
<protein>
    <recommendedName>
        <fullName evidence="1">Transposase IS200-like domain-containing protein</fullName>
    </recommendedName>
</protein>
<dbReference type="PANTHER" id="PTHR34322">
    <property type="entry name" value="TRANSPOSASE, Y1_TNP DOMAIN-CONTAINING"/>
    <property type="match status" value="1"/>
</dbReference>
<accession>A0ABS7TGR0</accession>
<dbReference type="InterPro" id="IPR002686">
    <property type="entry name" value="Transposase_17"/>
</dbReference>
<dbReference type="Proteomes" id="UP001430290">
    <property type="component" value="Unassembled WGS sequence"/>
</dbReference>
<reference evidence="2" key="1">
    <citation type="submission" date="2021-09" db="EMBL/GenBank/DDBJ databases">
        <authorList>
            <person name="Wu T."/>
            <person name="Guo S.Z."/>
        </authorList>
    </citation>
    <scope>NUCLEOTIDE SEQUENCE</scope>
    <source>
        <strain evidence="2">RSS-23</strain>
    </source>
</reference>
<feature type="domain" description="Transposase IS200-like" evidence="1">
    <location>
        <begin position="12"/>
        <end position="184"/>
    </location>
</feature>
<dbReference type="RefSeq" id="WP_223629725.1">
    <property type="nucleotide sequence ID" value="NZ_JAIQDJ010000010.1"/>
</dbReference>
<sequence>MTTARSQLITTGTGGTFHCVQRCVRRAFLCGQDRYTGQSFEHRKAWVEQRISLLSDCFAVAIHAYAVMSNHLHLVLQLDPTLPAAWSDAEVATRWVRLFPPREDAEAARDAKRDRLMQQPDYVTVLRERLSNLSWLMKCLAEPLARAANAEDACKGRFWEGRFKVQVLCDERALLAAMAYVDLNPVRAGMAETLAVSDHTSIRHRLATLTPADLDRPLRPVLGQATARTPLGLSLRAYVGLVEWTGRQLRPGKHSMAHDAPRALACHDDADRWAMRVKAVGSGYWRVVGDATDLIATAERLGQRWLKGIGLARQLANAG</sequence>
<comment type="caution">
    <text evidence="2">The sequence shown here is derived from an EMBL/GenBank/DDBJ whole genome shotgun (WGS) entry which is preliminary data.</text>
</comment>
<keyword evidence="3" id="KW-1185">Reference proteome</keyword>